<evidence type="ECO:0000256" key="7">
    <source>
        <dbReference type="ARBA" id="ARBA00023136"/>
    </source>
</evidence>
<dbReference type="PROSITE" id="PS01116">
    <property type="entry name" value="XANTH_URACIL_PERMASE"/>
    <property type="match status" value="1"/>
</dbReference>
<feature type="region of interest" description="Disordered" evidence="8">
    <location>
        <begin position="452"/>
        <end position="492"/>
    </location>
</feature>
<protein>
    <submittedName>
        <fullName evidence="10">Xanthine/uracil permease</fullName>
    </submittedName>
</protein>
<evidence type="ECO:0000256" key="2">
    <source>
        <dbReference type="ARBA" id="ARBA00008821"/>
    </source>
</evidence>
<feature type="transmembrane region" description="Helical" evidence="9">
    <location>
        <begin position="203"/>
        <end position="223"/>
    </location>
</feature>
<feature type="transmembrane region" description="Helical" evidence="9">
    <location>
        <begin position="140"/>
        <end position="158"/>
    </location>
</feature>
<dbReference type="Proteomes" id="UP000004949">
    <property type="component" value="Unassembled WGS sequence"/>
</dbReference>
<sequence>MTDDRSAPSSVHPVDEKLPFWRLGAYGFQHVLAFYSAAVIVPILVAGALHLSRETLIHLIDADLFTCGIASLLQAVGIGPVGVRLPLLQGVTFTAVGPMIAIGSAVGGGVPGLLSIYGSVIVAGIITFLMARHFAGLVRFFPPVVTGSIILIIGLALLPVAANDIVSGAGPTVIQDPVPLRSICYGLGTLASILVIQRLFRGFIATIAVLIGLALGTVVAWCLGDARFGDIATAPLFSVTRPFYFGMPSFHPVSILSMVIVMTISMIETIGNVYATGEIVEKRITSEDVARTLRADGIATTLGGILNSFPYTCFAENVGLVRMTGVKSRWVVAAAAVIMMLLGCLPRLGALVAAVPLPVLGGAALAMFATVAVVGIQTLSRVDFDRQSNVIIVGTSVGLGMLATAQPHIADTFPMWAKIVFGSGITLGSLAAIGLHLLFNVRRTLTDLSEAELSPDDLPNESILTGTRTEDAPGAGLGRHHPRSNSVAGMESLSGDVSCGDASVITEHGQGKKDI</sequence>
<feature type="transmembrane region" description="Helical" evidence="9">
    <location>
        <begin position="64"/>
        <end position="83"/>
    </location>
</feature>
<keyword evidence="11" id="KW-1185">Reference proteome</keyword>
<feature type="transmembrane region" description="Helical" evidence="9">
    <location>
        <begin position="355"/>
        <end position="376"/>
    </location>
</feature>
<dbReference type="RefSeq" id="WP_008851929.1">
    <property type="nucleotide sequence ID" value="NZ_AGQV01000005.1"/>
</dbReference>
<accession>G6XK53</accession>
<dbReference type="OrthoDB" id="9805749at2"/>
<keyword evidence="5 9" id="KW-0812">Transmembrane</keyword>
<feature type="transmembrane region" description="Helical" evidence="9">
    <location>
        <begin position="32"/>
        <end position="52"/>
    </location>
</feature>
<feature type="transmembrane region" description="Helical" evidence="9">
    <location>
        <begin position="388"/>
        <end position="409"/>
    </location>
</feature>
<evidence type="ECO:0000256" key="5">
    <source>
        <dbReference type="ARBA" id="ARBA00022692"/>
    </source>
</evidence>
<evidence type="ECO:0000313" key="11">
    <source>
        <dbReference type="Proteomes" id="UP000004949"/>
    </source>
</evidence>
<feature type="transmembrane region" description="Helical" evidence="9">
    <location>
        <begin position="243"/>
        <end position="264"/>
    </location>
</feature>
<evidence type="ECO:0000256" key="6">
    <source>
        <dbReference type="ARBA" id="ARBA00022989"/>
    </source>
</evidence>
<evidence type="ECO:0000256" key="9">
    <source>
        <dbReference type="SAM" id="Phobius"/>
    </source>
</evidence>
<dbReference type="GO" id="GO:0042907">
    <property type="term" value="F:xanthine transmembrane transporter activity"/>
    <property type="evidence" value="ECO:0007669"/>
    <property type="project" value="TreeGrafter"/>
</dbReference>
<evidence type="ECO:0000256" key="1">
    <source>
        <dbReference type="ARBA" id="ARBA00004651"/>
    </source>
</evidence>
<dbReference type="AlphaFoldDB" id="G6XK53"/>
<dbReference type="PATRIC" id="fig|1088869.3.peg.1777"/>
<proteinExistence type="inferred from homology"/>
<evidence type="ECO:0000256" key="3">
    <source>
        <dbReference type="ARBA" id="ARBA00022448"/>
    </source>
</evidence>
<feature type="transmembrane region" description="Helical" evidence="9">
    <location>
        <begin position="95"/>
        <end position="128"/>
    </location>
</feature>
<dbReference type="NCBIfam" id="TIGR03173">
    <property type="entry name" value="pbuX"/>
    <property type="match status" value="1"/>
</dbReference>
<keyword evidence="7 9" id="KW-0472">Membrane</keyword>
<dbReference type="PANTHER" id="PTHR42810">
    <property type="entry name" value="PURINE PERMEASE C1399.01C-RELATED"/>
    <property type="match status" value="1"/>
</dbReference>
<dbReference type="Pfam" id="PF00860">
    <property type="entry name" value="Xan_ur_permease"/>
    <property type="match status" value="1"/>
</dbReference>
<dbReference type="PANTHER" id="PTHR42810:SF4">
    <property type="entry name" value="URIC ACID TRANSPORTER UACT"/>
    <property type="match status" value="1"/>
</dbReference>
<dbReference type="InterPro" id="IPR006043">
    <property type="entry name" value="NCS2"/>
</dbReference>
<evidence type="ECO:0000256" key="8">
    <source>
        <dbReference type="SAM" id="MobiDB-lite"/>
    </source>
</evidence>
<dbReference type="NCBIfam" id="TIGR00801">
    <property type="entry name" value="ncs2"/>
    <property type="match status" value="1"/>
</dbReference>
<comment type="caution">
    <text evidence="10">The sequence shown here is derived from an EMBL/GenBank/DDBJ whole genome shotgun (WGS) entry which is preliminary data.</text>
</comment>
<dbReference type="InterPro" id="IPR017588">
    <property type="entry name" value="UacT-like"/>
</dbReference>
<reference evidence="10 11" key="1">
    <citation type="submission" date="2011-10" db="EMBL/GenBank/DDBJ databases">
        <title>Genome sequence of Gluconobacter morbifer G707, isolated from Drosophila gut.</title>
        <authorList>
            <person name="Lee W.-J."/>
            <person name="Kim E.-K."/>
        </authorList>
    </citation>
    <scope>NUCLEOTIDE SEQUENCE [LARGE SCALE GENOMIC DNA]</scope>
    <source>
        <strain evidence="10 11">G707</strain>
    </source>
</reference>
<dbReference type="GO" id="GO:0005886">
    <property type="term" value="C:plasma membrane"/>
    <property type="evidence" value="ECO:0007669"/>
    <property type="project" value="UniProtKB-SubCell"/>
</dbReference>
<keyword evidence="6 9" id="KW-1133">Transmembrane helix</keyword>
<dbReference type="STRING" id="1088869.GMO_17820"/>
<gene>
    <name evidence="10" type="ORF">GMO_17820</name>
</gene>
<evidence type="ECO:0000313" key="10">
    <source>
        <dbReference type="EMBL" id="EHH68015.1"/>
    </source>
</evidence>
<dbReference type="eggNOG" id="COG2233">
    <property type="taxonomic scope" value="Bacteria"/>
</dbReference>
<keyword evidence="3" id="KW-0813">Transport</keyword>
<comment type="subcellular location">
    <subcellularLocation>
        <location evidence="1">Cell membrane</location>
        <topology evidence="1">Multi-pass membrane protein</topology>
    </subcellularLocation>
</comment>
<feature type="transmembrane region" description="Helical" evidence="9">
    <location>
        <begin position="178"/>
        <end position="196"/>
    </location>
</feature>
<organism evidence="10 11">
    <name type="scientific">Gluconobacter morbifer G707</name>
    <dbReference type="NCBI Taxonomy" id="1088869"/>
    <lineage>
        <taxon>Bacteria</taxon>
        <taxon>Pseudomonadati</taxon>
        <taxon>Pseudomonadota</taxon>
        <taxon>Alphaproteobacteria</taxon>
        <taxon>Acetobacterales</taxon>
        <taxon>Acetobacteraceae</taxon>
        <taxon>Gluconobacter</taxon>
    </lineage>
</organism>
<name>G6XK53_9PROT</name>
<feature type="transmembrane region" description="Helical" evidence="9">
    <location>
        <begin position="330"/>
        <end position="349"/>
    </location>
</feature>
<dbReference type="EMBL" id="AGQV01000005">
    <property type="protein sequence ID" value="EHH68015.1"/>
    <property type="molecule type" value="Genomic_DNA"/>
</dbReference>
<dbReference type="InterPro" id="IPR006042">
    <property type="entry name" value="Xan_ur_permease"/>
</dbReference>
<comment type="similarity">
    <text evidence="2">Belongs to the nucleobase:cation symporter-2 (NCS2) (TC 2.A.40) family.</text>
</comment>
<feature type="transmembrane region" description="Helical" evidence="9">
    <location>
        <begin position="415"/>
        <end position="439"/>
    </location>
</feature>
<evidence type="ECO:0000256" key="4">
    <source>
        <dbReference type="ARBA" id="ARBA00022475"/>
    </source>
</evidence>
<keyword evidence="4" id="KW-1003">Cell membrane</keyword>
<dbReference type="NCBIfam" id="NF037981">
    <property type="entry name" value="NCS2_1"/>
    <property type="match status" value="1"/>
</dbReference>